<evidence type="ECO:0000256" key="2">
    <source>
        <dbReference type="ARBA" id="ARBA00006859"/>
    </source>
</evidence>
<feature type="region of interest" description="Disordered" evidence="8">
    <location>
        <begin position="357"/>
        <end position="383"/>
    </location>
</feature>
<feature type="transmembrane region" description="Helical" evidence="9">
    <location>
        <begin position="299"/>
        <end position="322"/>
    </location>
</feature>
<reference evidence="10 11" key="1">
    <citation type="submission" date="2024-01" db="EMBL/GenBank/DDBJ databases">
        <title>A draft genome for the cacao thread blight pathogen Marasmiellus scandens.</title>
        <authorList>
            <person name="Baruah I.K."/>
            <person name="Leung J."/>
            <person name="Bukari Y."/>
            <person name="Amoako-Attah I."/>
            <person name="Meinhardt L.W."/>
            <person name="Bailey B.A."/>
            <person name="Cohen S.P."/>
        </authorList>
    </citation>
    <scope>NUCLEOTIDE SEQUENCE [LARGE SCALE GENOMIC DNA]</scope>
    <source>
        <strain evidence="10 11">GH-19</strain>
    </source>
</reference>
<evidence type="ECO:0000256" key="7">
    <source>
        <dbReference type="ARBA" id="ARBA00023136"/>
    </source>
</evidence>
<keyword evidence="3 9" id="KW-0812">Transmembrane</keyword>
<keyword evidence="6 9" id="KW-1133">Transmembrane helix</keyword>
<dbReference type="InterPro" id="IPR006639">
    <property type="entry name" value="Preselin/SPP"/>
</dbReference>
<proteinExistence type="inferred from homology"/>
<dbReference type="EMBL" id="JBANRG010000001">
    <property type="protein sequence ID" value="KAK7472532.1"/>
    <property type="molecule type" value="Genomic_DNA"/>
</dbReference>
<comment type="subcellular location">
    <subcellularLocation>
        <location evidence="1">Endoplasmic reticulum membrane</location>
        <topology evidence="1">Multi-pass membrane protein</topology>
    </subcellularLocation>
</comment>
<keyword evidence="7 9" id="KW-0472">Membrane</keyword>
<evidence type="ECO:0000256" key="5">
    <source>
        <dbReference type="ARBA" id="ARBA00022824"/>
    </source>
</evidence>
<name>A0ABR1K8K5_9AGAR</name>
<keyword evidence="5" id="KW-0256">Endoplasmic reticulum</keyword>
<dbReference type="SMART" id="SM00730">
    <property type="entry name" value="PSN"/>
    <property type="match status" value="1"/>
</dbReference>
<evidence type="ECO:0000256" key="4">
    <source>
        <dbReference type="ARBA" id="ARBA00022801"/>
    </source>
</evidence>
<dbReference type="Proteomes" id="UP001498398">
    <property type="component" value="Unassembled WGS sequence"/>
</dbReference>
<evidence type="ECO:0008006" key="12">
    <source>
        <dbReference type="Google" id="ProtNLM"/>
    </source>
</evidence>
<feature type="transmembrane region" description="Helical" evidence="9">
    <location>
        <begin position="12"/>
        <end position="31"/>
    </location>
</feature>
<dbReference type="InterPro" id="IPR007369">
    <property type="entry name" value="Peptidase_A22B_SPP"/>
</dbReference>
<sequence>MSESEESVDWNLFSSYAGLLSLACLSIYAGSFGSLPNPRTRTTAAGPAAKLDEEDEEEEEIPERVSLEDAWFFPIIGSVVLLGLFLIIKYFGKEWINWFLGWYFSIAGVVSVWKSSVAFLKFVLGPERFKQFERYTFTVRKGRTEVASLSWRSPSLVLLPLSIIPSALYKFSSTSRKSVLLTDILSLSFSHNALSLMKIDSFITGTVLLSGLFLYDIWWVFGTPAVMGTSVMVEVATQLDVPIKLLWPKSTSFSDSRGFTMLGLGDVVIPGVFVALALRYDYHRYRRQSGRPTDAFSKPYFYASLAAYIFGLVTTMTVMHIFKAAQPALLYLSPACIVSFVLTAVVRGELKEAWHWTDGPEPQLGEKQSRRQGEKQHADKKED</sequence>
<keyword evidence="4" id="KW-0378">Hydrolase</keyword>
<evidence type="ECO:0000256" key="6">
    <source>
        <dbReference type="ARBA" id="ARBA00022989"/>
    </source>
</evidence>
<evidence type="ECO:0000256" key="9">
    <source>
        <dbReference type="SAM" id="Phobius"/>
    </source>
</evidence>
<organism evidence="10 11">
    <name type="scientific">Marasmiellus scandens</name>
    <dbReference type="NCBI Taxonomy" id="2682957"/>
    <lineage>
        <taxon>Eukaryota</taxon>
        <taxon>Fungi</taxon>
        <taxon>Dikarya</taxon>
        <taxon>Basidiomycota</taxon>
        <taxon>Agaricomycotina</taxon>
        <taxon>Agaricomycetes</taxon>
        <taxon>Agaricomycetidae</taxon>
        <taxon>Agaricales</taxon>
        <taxon>Marasmiineae</taxon>
        <taxon>Omphalotaceae</taxon>
        <taxon>Marasmiellus</taxon>
    </lineage>
</organism>
<feature type="compositionally biased region" description="Basic and acidic residues" evidence="8">
    <location>
        <begin position="367"/>
        <end position="383"/>
    </location>
</feature>
<comment type="caution">
    <text evidence="10">The sequence shown here is derived from an EMBL/GenBank/DDBJ whole genome shotgun (WGS) entry which is preliminary data.</text>
</comment>
<gene>
    <name evidence="10" type="ORF">VKT23_000647</name>
</gene>
<evidence type="ECO:0000256" key="3">
    <source>
        <dbReference type="ARBA" id="ARBA00022692"/>
    </source>
</evidence>
<feature type="region of interest" description="Disordered" evidence="8">
    <location>
        <begin position="39"/>
        <end position="59"/>
    </location>
</feature>
<protein>
    <recommendedName>
        <fullName evidence="12">Minor histocompatibility antigen H13</fullName>
    </recommendedName>
</protein>
<feature type="compositionally biased region" description="Low complexity" evidence="8">
    <location>
        <begin position="39"/>
        <end position="49"/>
    </location>
</feature>
<evidence type="ECO:0000256" key="8">
    <source>
        <dbReference type="SAM" id="MobiDB-lite"/>
    </source>
</evidence>
<feature type="transmembrane region" description="Helical" evidence="9">
    <location>
        <begin position="70"/>
        <end position="88"/>
    </location>
</feature>
<comment type="similarity">
    <text evidence="2">Belongs to the peptidase A22B family.</text>
</comment>
<dbReference type="PANTHER" id="PTHR12174">
    <property type="entry name" value="SIGNAL PEPTIDE PEPTIDASE"/>
    <property type="match status" value="1"/>
</dbReference>
<dbReference type="PANTHER" id="PTHR12174:SF23">
    <property type="entry name" value="MINOR HISTOCOMPATIBILITY ANTIGEN H13"/>
    <property type="match status" value="1"/>
</dbReference>
<accession>A0ABR1K8K5</accession>
<evidence type="ECO:0000313" key="10">
    <source>
        <dbReference type="EMBL" id="KAK7472532.1"/>
    </source>
</evidence>
<feature type="transmembrane region" description="Helical" evidence="9">
    <location>
        <begin position="100"/>
        <end position="124"/>
    </location>
</feature>
<feature type="transmembrane region" description="Helical" evidence="9">
    <location>
        <begin position="202"/>
        <end position="221"/>
    </location>
</feature>
<feature type="transmembrane region" description="Helical" evidence="9">
    <location>
        <begin position="258"/>
        <end position="278"/>
    </location>
</feature>
<evidence type="ECO:0000313" key="11">
    <source>
        <dbReference type="Proteomes" id="UP001498398"/>
    </source>
</evidence>
<feature type="transmembrane region" description="Helical" evidence="9">
    <location>
        <begin position="328"/>
        <end position="346"/>
    </location>
</feature>
<evidence type="ECO:0000256" key="1">
    <source>
        <dbReference type="ARBA" id="ARBA00004477"/>
    </source>
</evidence>
<dbReference type="Pfam" id="PF04258">
    <property type="entry name" value="Peptidase_A22B"/>
    <property type="match status" value="1"/>
</dbReference>
<keyword evidence="11" id="KW-1185">Reference proteome</keyword>